<reference evidence="1" key="2">
    <citation type="submission" date="2020-11" db="EMBL/GenBank/DDBJ databases">
        <authorList>
            <person name="McCartney M.A."/>
            <person name="Auch B."/>
            <person name="Kono T."/>
            <person name="Mallez S."/>
            <person name="Becker A."/>
            <person name="Gohl D.M."/>
            <person name="Silverstein K.A.T."/>
            <person name="Koren S."/>
            <person name="Bechman K.B."/>
            <person name="Herman A."/>
            <person name="Abrahante J.E."/>
            <person name="Garbe J."/>
        </authorList>
    </citation>
    <scope>NUCLEOTIDE SEQUENCE</scope>
    <source>
        <strain evidence="1">Duluth1</strain>
        <tissue evidence="1">Whole animal</tissue>
    </source>
</reference>
<proteinExistence type="predicted"/>
<evidence type="ECO:0000313" key="1">
    <source>
        <dbReference type="EMBL" id="KAH3826417.1"/>
    </source>
</evidence>
<evidence type="ECO:0000313" key="2">
    <source>
        <dbReference type="Proteomes" id="UP000828390"/>
    </source>
</evidence>
<keyword evidence="2" id="KW-1185">Reference proteome</keyword>
<name>A0A9D4JZK3_DREPO</name>
<dbReference type="Proteomes" id="UP000828390">
    <property type="component" value="Unassembled WGS sequence"/>
</dbReference>
<comment type="caution">
    <text evidence="1">The sequence shown here is derived from an EMBL/GenBank/DDBJ whole genome shotgun (WGS) entry which is preliminary data.</text>
</comment>
<dbReference type="AlphaFoldDB" id="A0A9D4JZK3"/>
<sequence length="156" mass="17532">MADIACKEYLKAATPSNIVSAFKKTGICPLHIDAINKNKLFPCEAFRDTNAFEKLKAVKSGKDAVDAYRKDMYTEKQVYPVKSCECSSACKVKPSAPKRPKSSGKEITSHTYIEEIEAYEQEKEHTVNEQTVNKQIVDKHINEKIGIEEVMSSKNI</sequence>
<reference evidence="1" key="1">
    <citation type="journal article" date="2019" name="bioRxiv">
        <title>The Genome of the Zebra Mussel, Dreissena polymorpha: A Resource for Invasive Species Research.</title>
        <authorList>
            <person name="McCartney M.A."/>
            <person name="Auch B."/>
            <person name="Kono T."/>
            <person name="Mallez S."/>
            <person name="Zhang Y."/>
            <person name="Obille A."/>
            <person name="Becker A."/>
            <person name="Abrahante J.E."/>
            <person name="Garbe J."/>
            <person name="Badalamenti J.P."/>
            <person name="Herman A."/>
            <person name="Mangelson H."/>
            <person name="Liachko I."/>
            <person name="Sullivan S."/>
            <person name="Sone E.D."/>
            <person name="Koren S."/>
            <person name="Silverstein K.A.T."/>
            <person name="Beckman K.B."/>
            <person name="Gohl D.M."/>
        </authorList>
    </citation>
    <scope>NUCLEOTIDE SEQUENCE</scope>
    <source>
        <strain evidence="1">Duluth1</strain>
        <tissue evidence="1">Whole animal</tissue>
    </source>
</reference>
<accession>A0A9D4JZK3</accession>
<dbReference type="EMBL" id="JAIWYP010000005">
    <property type="protein sequence ID" value="KAH3826417.1"/>
    <property type="molecule type" value="Genomic_DNA"/>
</dbReference>
<organism evidence="1 2">
    <name type="scientific">Dreissena polymorpha</name>
    <name type="common">Zebra mussel</name>
    <name type="synonym">Mytilus polymorpha</name>
    <dbReference type="NCBI Taxonomy" id="45954"/>
    <lineage>
        <taxon>Eukaryota</taxon>
        <taxon>Metazoa</taxon>
        <taxon>Spiralia</taxon>
        <taxon>Lophotrochozoa</taxon>
        <taxon>Mollusca</taxon>
        <taxon>Bivalvia</taxon>
        <taxon>Autobranchia</taxon>
        <taxon>Heteroconchia</taxon>
        <taxon>Euheterodonta</taxon>
        <taxon>Imparidentia</taxon>
        <taxon>Neoheterodontei</taxon>
        <taxon>Myida</taxon>
        <taxon>Dreissenoidea</taxon>
        <taxon>Dreissenidae</taxon>
        <taxon>Dreissena</taxon>
    </lineage>
</organism>
<gene>
    <name evidence="1" type="ORF">DPMN_128322</name>
</gene>
<protein>
    <submittedName>
        <fullName evidence="1">Uncharacterized protein</fullName>
    </submittedName>
</protein>